<accession>A0A6S6WKV8</accession>
<keyword evidence="1" id="KW-1133">Transmembrane helix</keyword>
<organism evidence="2 3">
    <name type="scientific">Pseudidiomarina piscicola</name>
    <dbReference type="NCBI Taxonomy" id="2614830"/>
    <lineage>
        <taxon>Bacteria</taxon>
        <taxon>Pseudomonadati</taxon>
        <taxon>Pseudomonadota</taxon>
        <taxon>Gammaproteobacteria</taxon>
        <taxon>Alteromonadales</taxon>
        <taxon>Idiomarinaceae</taxon>
        <taxon>Pseudidiomarina</taxon>
    </lineage>
</organism>
<dbReference type="AlphaFoldDB" id="A0A6S6WKV8"/>
<sequence length="536" mass="59696">MEERSLYWRQKKELLNRPMFIWPGLSAWAFYFIAKSLLALNGDLSLALWLNLAMISLLVIPVRPKALKVLRQCIAVPCALSLLYYESHLPPFSSIVDQWSAISGFSFAYLTELFARTVELQWLLVLLVAWIAYAYIQQVLRMTVVAIVMVVIASTVSMQQSTLPPIAPQSIVDLNSTEQRTDSVYESPDAKLAAFYQEQKSLVVQPLLDTPAGFDVLIVNICSLSWDDIAQSGLQQHPLLTSSQLVLKNYNSASSYSGPSALRLLRASCGHSKHEELYTQAPQCLVSRQLAELGFSSELLLNHTGEYDNFSGLLQQYGGLPQSNYDVSAPVAMTGFDNSLIRSDQAVLDNWLADTAGDSARFTFYNTLSLHDGNRVPNFSGNSLESYEFRAAKLMDELYQLQQKIEASGRRVLMAIVPEHGANLAGDNLQLPGLREVPTPPVTHVPVLISLFGEGLEPPTEQIAVERTTGPTAITSAIFNIHAQQPFANSDFSLSSVAEQLPATDWVAENKDVKVMEFQQNFVLKIKERDWLPYRQ</sequence>
<reference evidence="2 3" key="1">
    <citation type="submission" date="2020-02" db="EMBL/GenBank/DDBJ databases">
        <authorList>
            <person name="Rodrigo-Torres L."/>
            <person name="Arahal R. D."/>
            <person name="Lucena T."/>
        </authorList>
    </citation>
    <scope>NUCLEOTIDE SEQUENCE [LARGE SCALE GENOMIC DNA]</scope>
    <source>
        <strain evidence="2 3">CECT 9734</strain>
    </source>
</reference>
<evidence type="ECO:0000256" key="1">
    <source>
        <dbReference type="SAM" id="Phobius"/>
    </source>
</evidence>
<feature type="transmembrane region" description="Helical" evidence="1">
    <location>
        <begin position="46"/>
        <end position="62"/>
    </location>
</feature>
<dbReference type="RefSeq" id="WP_173919731.1">
    <property type="nucleotide sequence ID" value="NZ_CADCXY010000001.1"/>
</dbReference>
<protein>
    <recommendedName>
        <fullName evidence="4">Cellulose biosynthesis protein BcsG</fullName>
    </recommendedName>
</protein>
<evidence type="ECO:0008006" key="4">
    <source>
        <dbReference type="Google" id="ProtNLM"/>
    </source>
</evidence>
<keyword evidence="1" id="KW-0812">Transmembrane</keyword>
<feature type="transmembrane region" description="Helical" evidence="1">
    <location>
        <begin position="20"/>
        <end position="40"/>
    </location>
</feature>
<dbReference type="NCBIfam" id="TIGR03368">
    <property type="entry name" value="cellulose_yhjU"/>
    <property type="match status" value="1"/>
</dbReference>
<dbReference type="EMBL" id="CADCXY010000001">
    <property type="protein sequence ID" value="CAB0150161.1"/>
    <property type="molecule type" value="Genomic_DNA"/>
</dbReference>
<evidence type="ECO:0000313" key="3">
    <source>
        <dbReference type="Proteomes" id="UP000481517"/>
    </source>
</evidence>
<keyword evidence="3" id="KW-1185">Reference proteome</keyword>
<name>A0A6S6WKV8_9GAMM</name>
<proteinExistence type="predicted"/>
<dbReference type="Pfam" id="PF11658">
    <property type="entry name" value="CBP_BcsG"/>
    <property type="match status" value="1"/>
</dbReference>
<evidence type="ECO:0000313" key="2">
    <source>
        <dbReference type="EMBL" id="CAB0150161.1"/>
    </source>
</evidence>
<gene>
    <name evidence="2" type="ORF">PSI9734_00728</name>
</gene>
<feature type="transmembrane region" description="Helical" evidence="1">
    <location>
        <begin position="113"/>
        <end position="132"/>
    </location>
</feature>
<dbReference type="InterPro" id="IPR017744">
    <property type="entry name" value="BcsG"/>
</dbReference>
<dbReference type="Proteomes" id="UP000481517">
    <property type="component" value="Unassembled WGS sequence"/>
</dbReference>
<keyword evidence="1" id="KW-0472">Membrane</keyword>